<dbReference type="RefSeq" id="WP_344523401.1">
    <property type="nucleotide sequence ID" value="NZ_BAAAPE010000001.1"/>
</dbReference>
<dbReference type="InterPro" id="IPR032710">
    <property type="entry name" value="NTF2-like_dom_sf"/>
</dbReference>
<dbReference type="Proteomes" id="UP001500016">
    <property type="component" value="Unassembled WGS sequence"/>
</dbReference>
<evidence type="ECO:0000313" key="2">
    <source>
        <dbReference type="EMBL" id="GAA2062047.1"/>
    </source>
</evidence>
<name>A0ABN2VH62_9ACTN</name>
<organism evidence="2 3">
    <name type="scientific">Streptomyces albiaxialis</name>
    <dbReference type="NCBI Taxonomy" id="329523"/>
    <lineage>
        <taxon>Bacteria</taxon>
        <taxon>Bacillati</taxon>
        <taxon>Actinomycetota</taxon>
        <taxon>Actinomycetes</taxon>
        <taxon>Kitasatosporales</taxon>
        <taxon>Streptomycetaceae</taxon>
        <taxon>Streptomyces</taxon>
    </lineage>
</organism>
<feature type="domain" description="DUF4440" evidence="1">
    <location>
        <begin position="23"/>
        <end position="127"/>
    </location>
</feature>
<sequence>MTHAHGTGHETGEASERERALLLRVAEDWVEAIVSDDAARIGAFMAEEWTIIGATGPATREQFLALVASGDLTHSAMRLAGEARVRVYGDTAVVTGRITNTAHYRGQRYDADEWTTDVFVRREGRWLCALTHLTPVATPANVQETSGEEAT</sequence>
<proteinExistence type="predicted"/>
<evidence type="ECO:0000259" key="1">
    <source>
        <dbReference type="Pfam" id="PF14534"/>
    </source>
</evidence>
<dbReference type="Gene3D" id="3.10.450.50">
    <property type="match status" value="1"/>
</dbReference>
<evidence type="ECO:0000313" key="3">
    <source>
        <dbReference type="Proteomes" id="UP001500016"/>
    </source>
</evidence>
<gene>
    <name evidence="2" type="ORF">GCM10009801_04860</name>
</gene>
<protein>
    <recommendedName>
        <fullName evidence="1">DUF4440 domain-containing protein</fullName>
    </recommendedName>
</protein>
<reference evidence="2 3" key="1">
    <citation type="journal article" date="2019" name="Int. J. Syst. Evol. Microbiol.">
        <title>The Global Catalogue of Microorganisms (GCM) 10K type strain sequencing project: providing services to taxonomists for standard genome sequencing and annotation.</title>
        <authorList>
            <consortium name="The Broad Institute Genomics Platform"/>
            <consortium name="The Broad Institute Genome Sequencing Center for Infectious Disease"/>
            <person name="Wu L."/>
            <person name="Ma J."/>
        </authorList>
    </citation>
    <scope>NUCLEOTIDE SEQUENCE [LARGE SCALE GENOMIC DNA]</scope>
    <source>
        <strain evidence="2 3">JCM 15478</strain>
    </source>
</reference>
<keyword evidence="3" id="KW-1185">Reference proteome</keyword>
<dbReference type="EMBL" id="BAAAPE010000001">
    <property type="protein sequence ID" value="GAA2062047.1"/>
    <property type="molecule type" value="Genomic_DNA"/>
</dbReference>
<dbReference type="SUPFAM" id="SSF54427">
    <property type="entry name" value="NTF2-like"/>
    <property type="match status" value="1"/>
</dbReference>
<dbReference type="Pfam" id="PF14534">
    <property type="entry name" value="DUF4440"/>
    <property type="match status" value="1"/>
</dbReference>
<comment type="caution">
    <text evidence="2">The sequence shown here is derived from an EMBL/GenBank/DDBJ whole genome shotgun (WGS) entry which is preliminary data.</text>
</comment>
<accession>A0ABN2VH62</accession>
<dbReference type="InterPro" id="IPR027843">
    <property type="entry name" value="DUF4440"/>
</dbReference>